<dbReference type="SUPFAM" id="SSF55387">
    <property type="entry name" value="Frataxin/Nqo15-like"/>
    <property type="match status" value="1"/>
</dbReference>
<dbReference type="PROSITE" id="PS01344">
    <property type="entry name" value="FRATAXIN_1"/>
    <property type="match status" value="1"/>
</dbReference>
<protein>
    <recommendedName>
        <fullName evidence="3">ferroxidase</fullName>
        <ecNumber evidence="3">1.16.3.1</ecNumber>
    </recommendedName>
</protein>
<keyword evidence="14" id="KW-1185">Reference proteome</keyword>
<comment type="subcellular location">
    <subcellularLocation>
        <location evidence="1">Mitochondrion</location>
    </subcellularLocation>
</comment>
<evidence type="ECO:0000256" key="9">
    <source>
        <dbReference type="ARBA" id="ARBA00023004"/>
    </source>
</evidence>
<proteinExistence type="inferred from homology"/>
<evidence type="ECO:0000256" key="12">
    <source>
        <dbReference type="ARBA" id="ARBA00047990"/>
    </source>
</evidence>
<evidence type="ECO:0000256" key="5">
    <source>
        <dbReference type="ARBA" id="ARBA00022448"/>
    </source>
</evidence>
<dbReference type="GO" id="GO:0006879">
    <property type="term" value="P:intracellular iron ion homeostasis"/>
    <property type="evidence" value="ECO:0007669"/>
    <property type="project" value="UniProtKB-KW"/>
</dbReference>
<keyword evidence="6" id="KW-0410">Iron transport</keyword>
<gene>
    <name evidence="13" type="ORF">A4X13_0g6974</name>
</gene>
<keyword evidence="5" id="KW-0813">Transport</keyword>
<evidence type="ECO:0000256" key="2">
    <source>
        <dbReference type="ARBA" id="ARBA00008183"/>
    </source>
</evidence>
<dbReference type="GO" id="GO:0006826">
    <property type="term" value="P:iron ion transport"/>
    <property type="evidence" value="ECO:0007669"/>
    <property type="project" value="UniProtKB-KW"/>
</dbReference>
<dbReference type="NCBIfam" id="TIGR03422">
    <property type="entry name" value="mito_frataxin"/>
    <property type="match status" value="1"/>
</dbReference>
<evidence type="ECO:0000256" key="7">
    <source>
        <dbReference type="ARBA" id="ARBA00022946"/>
    </source>
</evidence>
<dbReference type="GO" id="GO:0051537">
    <property type="term" value="F:2 iron, 2 sulfur cluster binding"/>
    <property type="evidence" value="ECO:0007669"/>
    <property type="project" value="TreeGrafter"/>
</dbReference>
<dbReference type="GO" id="GO:0008199">
    <property type="term" value="F:ferric iron binding"/>
    <property type="evidence" value="ECO:0007669"/>
    <property type="project" value="InterPro"/>
</dbReference>
<dbReference type="Pfam" id="PF01491">
    <property type="entry name" value="Frataxin_Cyay"/>
    <property type="match status" value="1"/>
</dbReference>
<dbReference type="AlphaFoldDB" id="A0A8T8SMK5"/>
<dbReference type="InterPro" id="IPR036524">
    <property type="entry name" value="Frataxin/CyaY_sf"/>
</dbReference>
<keyword evidence="8" id="KW-0560">Oxidoreductase</keyword>
<dbReference type="SMART" id="SM01219">
    <property type="entry name" value="Frataxin_Cyay"/>
    <property type="match status" value="1"/>
</dbReference>
<dbReference type="Proteomes" id="UP000077521">
    <property type="component" value="Unassembled WGS sequence"/>
</dbReference>
<organism evidence="13 14">
    <name type="scientific">Tilletia indica</name>
    <dbReference type="NCBI Taxonomy" id="43049"/>
    <lineage>
        <taxon>Eukaryota</taxon>
        <taxon>Fungi</taxon>
        <taxon>Dikarya</taxon>
        <taxon>Basidiomycota</taxon>
        <taxon>Ustilaginomycotina</taxon>
        <taxon>Exobasidiomycetes</taxon>
        <taxon>Tilletiales</taxon>
        <taxon>Tilletiaceae</taxon>
        <taxon>Tilletia</taxon>
    </lineage>
</organism>
<dbReference type="EMBL" id="LWDF02000755">
    <property type="protein sequence ID" value="KAE8243726.1"/>
    <property type="molecule type" value="Genomic_DNA"/>
</dbReference>
<evidence type="ECO:0000256" key="4">
    <source>
        <dbReference type="ARBA" id="ARBA00022434"/>
    </source>
</evidence>
<keyword evidence="9" id="KW-0408">Iron</keyword>
<keyword evidence="4" id="KW-0409">Iron storage</keyword>
<dbReference type="InterPro" id="IPR020895">
    <property type="entry name" value="Frataxin_CS"/>
</dbReference>
<reference evidence="13" key="2">
    <citation type="journal article" date="2019" name="IMA Fungus">
        <title>Genome sequencing and comparison of five Tilletia species to identify candidate genes for the detection of regulated species infecting wheat.</title>
        <authorList>
            <person name="Nguyen H.D.T."/>
            <person name="Sultana T."/>
            <person name="Kesanakurti P."/>
            <person name="Hambleton S."/>
        </authorList>
    </citation>
    <scope>NUCLEOTIDE SEQUENCE</scope>
    <source>
        <strain evidence="13">DAOMC 236416</strain>
    </source>
</reference>
<keyword evidence="7" id="KW-0809">Transit peptide</keyword>
<dbReference type="PANTHER" id="PTHR16821:SF2">
    <property type="entry name" value="FRATAXIN, MITOCHONDRIAL"/>
    <property type="match status" value="1"/>
</dbReference>
<dbReference type="InterPro" id="IPR017789">
    <property type="entry name" value="Frataxin"/>
</dbReference>
<comment type="caution">
    <text evidence="13">The sequence shown here is derived from an EMBL/GenBank/DDBJ whole genome shotgun (WGS) entry which is preliminary data.</text>
</comment>
<dbReference type="GO" id="GO:0016226">
    <property type="term" value="P:iron-sulfur cluster assembly"/>
    <property type="evidence" value="ECO:0007669"/>
    <property type="project" value="InterPro"/>
</dbReference>
<evidence type="ECO:0000256" key="1">
    <source>
        <dbReference type="ARBA" id="ARBA00004173"/>
    </source>
</evidence>
<comment type="catalytic activity">
    <reaction evidence="12">
        <text>4 Fe(2+) + O2 + 4 H(+) = 4 Fe(3+) + 2 H2O</text>
        <dbReference type="Rhea" id="RHEA:11148"/>
        <dbReference type="ChEBI" id="CHEBI:15377"/>
        <dbReference type="ChEBI" id="CHEBI:15378"/>
        <dbReference type="ChEBI" id="CHEBI:15379"/>
        <dbReference type="ChEBI" id="CHEBI:29033"/>
        <dbReference type="ChEBI" id="CHEBI:29034"/>
        <dbReference type="EC" id="1.16.3.1"/>
    </reaction>
</comment>
<dbReference type="InterPro" id="IPR002908">
    <property type="entry name" value="Frataxin/CyaY"/>
</dbReference>
<evidence type="ECO:0000256" key="10">
    <source>
        <dbReference type="ARBA" id="ARBA00023065"/>
    </source>
</evidence>
<dbReference type="Gene3D" id="3.30.920.10">
    <property type="entry name" value="Frataxin/CyaY"/>
    <property type="match status" value="1"/>
</dbReference>
<dbReference type="GO" id="GO:0008198">
    <property type="term" value="F:ferrous iron binding"/>
    <property type="evidence" value="ECO:0007669"/>
    <property type="project" value="TreeGrafter"/>
</dbReference>
<accession>A0A8T8SMK5</accession>
<keyword evidence="11" id="KW-0496">Mitochondrion</keyword>
<dbReference type="EC" id="1.16.3.1" evidence="3"/>
<evidence type="ECO:0000256" key="6">
    <source>
        <dbReference type="ARBA" id="ARBA00022496"/>
    </source>
</evidence>
<name>A0A8T8SMK5_9BASI</name>
<dbReference type="PANTHER" id="PTHR16821">
    <property type="entry name" value="FRATAXIN"/>
    <property type="match status" value="1"/>
</dbReference>
<evidence type="ECO:0000313" key="14">
    <source>
        <dbReference type="Proteomes" id="UP000077521"/>
    </source>
</evidence>
<sequence>MRETSARLPPSYLKSSTHSFLPNLGAAQYSSKGQILKDASNTSPRAAHTRTPYHLDAQHLLIIPKGARLFYPQAPRRSPSTLPSSRPFTHSALLLSSQPLTPEEYDTKASQTLESLTDSLEILLESLLDSSANNKITSPAEWDVEYSSGVLNLRLGPQYGTYVVNKQPPNKQIWLSSPSSGPKRFDYEAAREGGEGERWVWRKGGGEPVSLKGLLEGELAVLTGLKADELGLRFEADD</sequence>
<dbReference type="PROSITE" id="PS50810">
    <property type="entry name" value="FRATAXIN_2"/>
    <property type="match status" value="1"/>
</dbReference>
<comment type="similarity">
    <text evidence="2">Belongs to the frataxin family.</text>
</comment>
<evidence type="ECO:0000313" key="13">
    <source>
        <dbReference type="EMBL" id="KAE8243726.1"/>
    </source>
</evidence>
<evidence type="ECO:0000256" key="8">
    <source>
        <dbReference type="ARBA" id="ARBA00023002"/>
    </source>
</evidence>
<dbReference type="GO" id="GO:0034986">
    <property type="term" value="F:iron chaperone activity"/>
    <property type="evidence" value="ECO:0007669"/>
    <property type="project" value="TreeGrafter"/>
</dbReference>
<dbReference type="GO" id="GO:0004322">
    <property type="term" value="F:ferroxidase activity"/>
    <property type="evidence" value="ECO:0007669"/>
    <property type="project" value="UniProtKB-EC"/>
</dbReference>
<evidence type="ECO:0000256" key="11">
    <source>
        <dbReference type="ARBA" id="ARBA00023128"/>
    </source>
</evidence>
<reference evidence="13" key="1">
    <citation type="submission" date="2016-04" db="EMBL/GenBank/DDBJ databases">
        <authorList>
            <person name="Nguyen H.D."/>
            <person name="Samba Siva P."/>
            <person name="Cullis J."/>
            <person name="Levesque C.A."/>
            <person name="Hambleton S."/>
        </authorList>
    </citation>
    <scope>NUCLEOTIDE SEQUENCE</scope>
    <source>
        <strain evidence="13">DAOMC 236416</strain>
    </source>
</reference>
<dbReference type="GO" id="GO:0005739">
    <property type="term" value="C:mitochondrion"/>
    <property type="evidence" value="ECO:0007669"/>
    <property type="project" value="UniProtKB-SubCell"/>
</dbReference>
<evidence type="ECO:0000256" key="3">
    <source>
        <dbReference type="ARBA" id="ARBA00013107"/>
    </source>
</evidence>
<keyword evidence="10" id="KW-0406">Ion transport</keyword>